<keyword evidence="3" id="KW-0539">Nucleus</keyword>
<feature type="compositionally biased region" description="Basic residues" evidence="4">
    <location>
        <begin position="129"/>
        <end position="138"/>
    </location>
</feature>
<dbReference type="EMBL" id="JAWCUI010000126">
    <property type="protein sequence ID" value="KAL1887341.1"/>
    <property type="molecule type" value="Genomic_DNA"/>
</dbReference>
<evidence type="ECO:0000256" key="4">
    <source>
        <dbReference type="SAM" id="MobiDB-lite"/>
    </source>
</evidence>
<sequence length="202" mass="21192">MASIPTRQLLSQEPQAAASGSRTITTTPGPSSAPGVSSDPEHQQEQPTAILRLQGANTRDSRNVQWAEGVVDNEGMNRKKSKVDESSNDSSSSDSDSSSSSDEDSDDGRATRGDADQAFRGRAGGANNNRRRAAHHRHAPDCPDHDHDDSGMGSSSDEEGPSGGSGRPGNNKGKGKGKGKRRPSPNAYEKVPRYGKPSTNGA</sequence>
<protein>
    <recommendedName>
        <fullName evidence="3">Type 1 phosphatases regulator</fullName>
    </recommendedName>
</protein>
<feature type="compositionally biased region" description="Low complexity" evidence="4">
    <location>
        <begin position="88"/>
        <end position="100"/>
    </location>
</feature>
<organism evidence="5 6">
    <name type="scientific">Sporothrix stenoceras</name>
    <dbReference type="NCBI Taxonomy" id="5173"/>
    <lineage>
        <taxon>Eukaryota</taxon>
        <taxon>Fungi</taxon>
        <taxon>Dikarya</taxon>
        <taxon>Ascomycota</taxon>
        <taxon>Pezizomycotina</taxon>
        <taxon>Sordariomycetes</taxon>
        <taxon>Sordariomycetidae</taxon>
        <taxon>Ophiostomatales</taxon>
        <taxon>Ophiostomataceae</taxon>
        <taxon>Sporothrix</taxon>
    </lineage>
</organism>
<comment type="caution">
    <text evidence="5">The sequence shown here is derived from an EMBL/GenBank/DDBJ whole genome shotgun (WGS) entry which is preliminary data.</text>
</comment>
<name>A0ABR3YG99_9PEZI</name>
<dbReference type="PANTHER" id="PTHR20835">
    <property type="entry name" value="E3 UBIQUITIN-PROTEIN LIGASE PPP1R11-RELATED"/>
    <property type="match status" value="1"/>
</dbReference>
<comment type="similarity">
    <text evidence="2 3">Belongs to the YPI1 family.</text>
</comment>
<evidence type="ECO:0000256" key="1">
    <source>
        <dbReference type="ARBA" id="ARBA00003401"/>
    </source>
</evidence>
<evidence type="ECO:0000313" key="5">
    <source>
        <dbReference type="EMBL" id="KAL1887341.1"/>
    </source>
</evidence>
<dbReference type="Pfam" id="PF07491">
    <property type="entry name" value="PPI_Ypi1"/>
    <property type="match status" value="1"/>
</dbReference>
<accession>A0ABR3YG99</accession>
<evidence type="ECO:0000313" key="6">
    <source>
        <dbReference type="Proteomes" id="UP001583186"/>
    </source>
</evidence>
<feature type="compositionally biased region" description="Basic and acidic residues" evidence="4">
    <location>
        <begin position="139"/>
        <end position="150"/>
    </location>
</feature>
<evidence type="ECO:0000256" key="2">
    <source>
        <dbReference type="ARBA" id="ARBA00005605"/>
    </source>
</evidence>
<comment type="subcellular location">
    <subcellularLocation>
        <location evidence="3">Nucleus</location>
    </subcellularLocation>
</comment>
<dbReference type="PANTHER" id="PTHR20835:SF0">
    <property type="entry name" value="E3 UBIQUITIN-PROTEIN LIGASE PPP1R11"/>
    <property type="match status" value="1"/>
</dbReference>
<feature type="compositionally biased region" description="Basic and acidic residues" evidence="4">
    <location>
        <begin position="107"/>
        <end position="119"/>
    </location>
</feature>
<comment type="function">
    <text evidence="1 3">Regulator of type 1 phosphatases which maintains protein phosphatase activity under strict control.</text>
</comment>
<feature type="compositionally biased region" description="Basic residues" evidence="4">
    <location>
        <begin position="173"/>
        <end position="183"/>
    </location>
</feature>
<proteinExistence type="inferred from homology"/>
<dbReference type="InterPro" id="IPR011107">
    <property type="entry name" value="PPI_Ypi1"/>
</dbReference>
<keyword evidence="6" id="KW-1185">Reference proteome</keyword>
<evidence type="ECO:0000256" key="3">
    <source>
        <dbReference type="RuleBase" id="RU367162"/>
    </source>
</evidence>
<feature type="compositionally biased region" description="Polar residues" evidence="4">
    <location>
        <begin position="1"/>
        <end position="30"/>
    </location>
</feature>
<feature type="region of interest" description="Disordered" evidence="4">
    <location>
        <begin position="1"/>
        <end position="202"/>
    </location>
</feature>
<reference evidence="5 6" key="1">
    <citation type="journal article" date="2024" name="IMA Fungus">
        <title>IMA Genome - F19 : A genome assembly and annotation guide to empower mycologists, including annotated draft genome sequences of Ceratocystis pirilliformis, Diaporthe australafricana, Fusarium ophioides, Paecilomyces lecythidis, and Sporothrix stenoceras.</title>
        <authorList>
            <person name="Aylward J."/>
            <person name="Wilson A.M."/>
            <person name="Visagie C.M."/>
            <person name="Spraker J."/>
            <person name="Barnes I."/>
            <person name="Buitendag C."/>
            <person name="Ceriani C."/>
            <person name="Del Mar Angel L."/>
            <person name="du Plessis D."/>
            <person name="Fuchs T."/>
            <person name="Gasser K."/>
            <person name="Kramer D."/>
            <person name="Li W."/>
            <person name="Munsamy K."/>
            <person name="Piso A."/>
            <person name="Price J.L."/>
            <person name="Sonnekus B."/>
            <person name="Thomas C."/>
            <person name="van der Nest A."/>
            <person name="van Dijk A."/>
            <person name="van Heerden A."/>
            <person name="van Vuuren N."/>
            <person name="Yilmaz N."/>
            <person name="Duong T.A."/>
            <person name="van der Merwe N.A."/>
            <person name="Wingfield M.J."/>
            <person name="Wingfield B.D."/>
        </authorList>
    </citation>
    <scope>NUCLEOTIDE SEQUENCE [LARGE SCALE GENOMIC DNA]</scope>
    <source>
        <strain evidence="5 6">CMW 5346</strain>
    </source>
</reference>
<dbReference type="Proteomes" id="UP001583186">
    <property type="component" value="Unassembled WGS sequence"/>
</dbReference>
<gene>
    <name evidence="5" type="primary">YPI1</name>
    <name evidence="5" type="ORF">Sste5346_010280</name>
</gene>